<dbReference type="EMBL" id="JAANYN010000002">
    <property type="protein sequence ID" value="NHE56364.1"/>
    <property type="molecule type" value="Genomic_DNA"/>
</dbReference>
<feature type="transmembrane region" description="Helical" evidence="1">
    <location>
        <begin position="30"/>
        <end position="53"/>
    </location>
</feature>
<feature type="transmembrane region" description="Helical" evidence="1">
    <location>
        <begin position="188"/>
        <end position="209"/>
    </location>
</feature>
<keyword evidence="1" id="KW-1133">Transmembrane helix</keyword>
<comment type="catalytic activity">
    <reaction evidence="1">
        <text>all-trans-beta-carotene + O2 = 2 all-trans-retinal</text>
        <dbReference type="Rhea" id="RHEA:32887"/>
        <dbReference type="ChEBI" id="CHEBI:15379"/>
        <dbReference type="ChEBI" id="CHEBI:17579"/>
        <dbReference type="ChEBI" id="CHEBI:17898"/>
        <dbReference type="EC" id="1.13.11.63"/>
    </reaction>
</comment>
<dbReference type="EC" id="1.13.11.63" evidence="1"/>
<keyword evidence="1" id="KW-0472">Membrane</keyword>
<name>A0ABX0H416_9BACT</name>
<comment type="cofactor">
    <cofactor evidence="1">
        <name>Fe(2+)</name>
        <dbReference type="ChEBI" id="CHEBI:29033"/>
    </cofactor>
</comment>
<comment type="similarity">
    <text evidence="1">Belongs to the Brp/Blh beta-carotene diooxygenase family.</text>
</comment>
<keyword evidence="3" id="KW-1185">Reference proteome</keyword>
<keyword evidence="1" id="KW-0479">Metal-binding</keyword>
<dbReference type="RefSeq" id="WP_166144159.1">
    <property type="nucleotide sequence ID" value="NZ_JAANYN010000002.1"/>
</dbReference>
<keyword evidence="1" id="KW-0812">Transmembrane</keyword>
<keyword evidence="1" id="KW-0223">Dioxygenase</keyword>
<proteinExistence type="inferred from homology"/>
<evidence type="ECO:0000313" key="2">
    <source>
        <dbReference type="EMBL" id="NHE56364.1"/>
    </source>
</evidence>
<dbReference type="HAMAP" id="MF_02093">
    <property type="entry name" value="Beta_carotene_diox"/>
    <property type="match status" value="1"/>
</dbReference>
<feature type="transmembrane region" description="Helical" evidence="1">
    <location>
        <begin position="116"/>
        <end position="140"/>
    </location>
</feature>
<reference evidence="2 3" key="1">
    <citation type="submission" date="2020-03" db="EMBL/GenBank/DDBJ databases">
        <title>Cyclobacterium plantarum sp. nov., a marine bacterium isolated from a coastal-marine wetland.</title>
        <authorList>
            <person name="Sanchez-Porro C."/>
            <person name="Ventosa A."/>
            <person name="Amoozegar M."/>
        </authorList>
    </citation>
    <scope>NUCLEOTIDE SEQUENCE [LARGE SCALE GENOMIC DNA]</scope>
    <source>
        <strain evidence="2 3">GBPx2</strain>
    </source>
</reference>
<evidence type="ECO:0000256" key="1">
    <source>
        <dbReference type="HAMAP-Rule" id="MF_02093"/>
    </source>
</evidence>
<gene>
    <name evidence="2" type="ORF">G9Q97_06005</name>
</gene>
<dbReference type="GO" id="GO:0003834">
    <property type="term" value="F:beta-carotene 15,15'-dioxygenase activity"/>
    <property type="evidence" value="ECO:0007669"/>
    <property type="project" value="UniProtKB-EC"/>
</dbReference>
<evidence type="ECO:0000313" key="3">
    <source>
        <dbReference type="Proteomes" id="UP000649799"/>
    </source>
</evidence>
<accession>A0ABX0H416</accession>
<dbReference type="NCBIfam" id="TIGR03753">
    <property type="entry name" value="blh_monoox"/>
    <property type="match status" value="1"/>
</dbReference>
<dbReference type="InterPro" id="IPR022270">
    <property type="entry name" value="Blh_diox"/>
</dbReference>
<feature type="transmembrane region" description="Helical" evidence="1">
    <location>
        <begin position="152"/>
        <end position="168"/>
    </location>
</feature>
<keyword evidence="1 2" id="KW-0560">Oxidoreductase</keyword>
<comment type="subcellular location">
    <subcellularLocation>
        <location evidence="1">Cell membrane</location>
        <topology evidence="1">Multi-pass membrane protein</topology>
    </subcellularLocation>
</comment>
<feature type="transmembrane region" description="Helical" evidence="1">
    <location>
        <begin position="230"/>
        <end position="252"/>
    </location>
</feature>
<protein>
    <recommendedName>
        <fullName evidence="1">Probable beta-carotene 15,15'-dioxygenase</fullName>
        <ecNumber evidence="1">1.13.11.63</ecNumber>
    </recommendedName>
</protein>
<dbReference type="Proteomes" id="UP000649799">
    <property type="component" value="Unassembled WGS sequence"/>
</dbReference>
<comment type="function">
    <text evidence="1">Catalyzes the cleavage of beta-carotene at its central double bond (15,15') to yield two molecules of all-trans-retinal.</text>
</comment>
<keyword evidence="1" id="KW-1003">Cell membrane</keyword>
<organism evidence="2 3">
    <name type="scientific">Cyclobacterium plantarum</name>
    <dbReference type="NCBI Taxonomy" id="2716263"/>
    <lineage>
        <taxon>Bacteria</taxon>
        <taxon>Pseudomonadati</taxon>
        <taxon>Bacteroidota</taxon>
        <taxon>Cytophagia</taxon>
        <taxon>Cytophagales</taxon>
        <taxon>Cyclobacteriaceae</taxon>
        <taxon>Cyclobacterium</taxon>
    </lineage>
</organism>
<dbReference type="Pfam" id="PF15461">
    <property type="entry name" value="BCD"/>
    <property type="match status" value="1"/>
</dbReference>
<comment type="caution">
    <text evidence="2">The sequence shown here is derived from an EMBL/GenBank/DDBJ whole genome shotgun (WGS) entry which is preliminary data.</text>
</comment>
<feature type="transmembrane region" description="Helical" evidence="1">
    <location>
        <begin position="74"/>
        <end position="96"/>
    </location>
</feature>
<keyword evidence="1" id="KW-0408">Iron</keyword>
<comment type="caution">
    <text evidence="1">Lacks conserved residue(s) required for the propagation of feature annotation.</text>
</comment>
<feature type="transmembrane region" description="Helical" evidence="1">
    <location>
        <begin position="258"/>
        <end position="276"/>
    </location>
</feature>
<sequence>MKSIENSSKILALILATSMSFIPGDFEFYHYLWFAIVMGLVGIPHGAVDHILFQKTSGTKPQLSFFLKYLTIGLIYLLTWIFLPQFSLFIFLLISMYHFGQGHWIGKPKNNLATPFYLIVGGFYLSIILSGDFAATKVVLAPILTLNEIPDFPLWLIPVLLWVTAWILDQTCNKSNGPLLFEMIWLGIFLYQLPLIVSFTTYFGFWHSLPNLLNIYKDIRKENPKADYSVFIPFSFLSLFGIGIILLVSHTWFTTAQLTLLFFVLVSLISAPHIWIMEKFFQRQKMQRAIKSQEV</sequence>